<evidence type="ECO:0000256" key="2">
    <source>
        <dbReference type="SAM" id="SignalP"/>
    </source>
</evidence>
<feature type="compositionally biased region" description="Basic and acidic residues" evidence="1">
    <location>
        <begin position="306"/>
        <end position="322"/>
    </location>
</feature>
<feature type="chain" id="PRO_5041941951" evidence="2">
    <location>
        <begin position="20"/>
        <end position="334"/>
    </location>
</feature>
<feature type="compositionally biased region" description="Polar residues" evidence="1">
    <location>
        <begin position="205"/>
        <end position="214"/>
    </location>
</feature>
<feature type="signal peptide" evidence="2">
    <location>
        <begin position="1"/>
        <end position="19"/>
    </location>
</feature>
<evidence type="ECO:0000256" key="1">
    <source>
        <dbReference type="SAM" id="MobiDB-lite"/>
    </source>
</evidence>
<dbReference type="EMBL" id="ONZQ02000002">
    <property type="protein sequence ID" value="SPN98676.1"/>
    <property type="molecule type" value="Genomic_DNA"/>
</dbReference>
<gene>
    <name evidence="3" type="ORF">DNG_01720</name>
</gene>
<accession>A0AAE8SRW2</accession>
<feature type="compositionally biased region" description="Polar residues" evidence="1">
    <location>
        <begin position="89"/>
        <end position="148"/>
    </location>
</feature>
<feature type="compositionally biased region" description="Low complexity" evidence="1">
    <location>
        <begin position="218"/>
        <end position="260"/>
    </location>
</feature>
<feature type="compositionally biased region" description="Basic residues" evidence="1">
    <location>
        <begin position="323"/>
        <end position="334"/>
    </location>
</feature>
<evidence type="ECO:0000313" key="4">
    <source>
        <dbReference type="Proteomes" id="UP001187682"/>
    </source>
</evidence>
<reference evidence="3" key="1">
    <citation type="submission" date="2018-03" db="EMBL/GenBank/DDBJ databases">
        <authorList>
            <person name="Guldener U."/>
        </authorList>
    </citation>
    <scope>NUCLEOTIDE SEQUENCE</scope>
</reference>
<organism evidence="3 4">
    <name type="scientific">Cephalotrichum gorgonifer</name>
    <dbReference type="NCBI Taxonomy" id="2041049"/>
    <lineage>
        <taxon>Eukaryota</taxon>
        <taxon>Fungi</taxon>
        <taxon>Dikarya</taxon>
        <taxon>Ascomycota</taxon>
        <taxon>Pezizomycotina</taxon>
        <taxon>Sordariomycetes</taxon>
        <taxon>Hypocreomycetidae</taxon>
        <taxon>Microascales</taxon>
        <taxon>Microascaceae</taxon>
        <taxon>Cephalotrichum</taxon>
    </lineage>
</organism>
<feature type="compositionally biased region" description="Low complexity" evidence="1">
    <location>
        <begin position="76"/>
        <end position="88"/>
    </location>
</feature>
<protein>
    <submittedName>
        <fullName evidence="3">Uncharacterized protein</fullName>
    </submittedName>
</protein>
<sequence length="334" mass="34326">MVQISHRLALLGLGSTALARGLPRQAYEYGATTVTVTDCGSASAVTSYLTVTVTPDVCFPSMGPGSCTESGRPGQSSSEVVSATAASSDTGVPSSVTSAFSTLTQSASPELTTESSEGSLPINSASATASEVPTGTGTEPLSSSPASTESEERATTINFTSSETCVTGPHPESTESAQPTSTTGTGSDDNSRTDSSSPELATSPEDGSTATSSGLYPESTSSGALTESSSPELNTSVESSSNTTSPEASTTAAPTSFPSPVESIISSPAQPSETEYPEGSYDEGLRTEDSDAATGAEEAWTTQNDHQGRGGYEDDHVWDGFRRKSWQRRRRARF</sequence>
<feature type="compositionally biased region" description="Polar residues" evidence="1">
    <location>
        <begin position="264"/>
        <end position="273"/>
    </location>
</feature>
<feature type="compositionally biased region" description="Low complexity" evidence="1">
    <location>
        <begin position="180"/>
        <end position="197"/>
    </location>
</feature>
<comment type="caution">
    <text evidence="3">The sequence shown here is derived from an EMBL/GenBank/DDBJ whole genome shotgun (WGS) entry which is preliminary data.</text>
</comment>
<keyword evidence="2" id="KW-0732">Signal</keyword>
<evidence type="ECO:0000313" key="3">
    <source>
        <dbReference type="EMBL" id="SPN98676.1"/>
    </source>
</evidence>
<feature type="compositionally biased region" description="Polar residues" evidence="1">
    <location>
        <begin position="155"/>
        <end position="165"/>
    </location>
</feature>
<feature type="region of interest" description="Disordered" evidence="1">
    <location>
        <begin position="65"/>
        <end position="334"/>
    </location>
</feature>
<dbReference type="AlphaFoldDB" id="A0AAE8SRW2"/>
<name>A0AAE8SRW2_9PEZI</name>
<proteinExistence type="predicted"/>
<keyword evidence="4" id="KW-1185">Reference proteome</keyword>
<dbReference type="Proteomes" id="UP001187682">
    <property type="component" value="Unassembled WGS sequence"/>
</dbReference>